<dbReference type="PROSITE" id="PS50110">
    <property type="entry name" value="RESPONSE_REGULATORY"/>
    <property type="match status" value="1"/>
</dbReference>
<evidence type="ECO:0000313" key="15">
    <source>
        <dbReference type="Proteomes" id="UP000477156"/>
    </source>
</evidence>
<feature type="domain" description="OmpR/PhoB-type" evidence="11">
    <location>
        <begin position="128"/>
        <end position="227"/>
    </location>
</feature>
<evidence type="ECO:0000256" key="6">
    <source>
        <dbReference type="ARBA" id="ARBA00023163"/>
    </source>
</evidence>
<name>A0A174TXH3_9FIRM</name>
<evidence type="ECO:0000256" key="1">
    <source>
        <dbReference type="ARBA" id="ARBA00018672"/>
    </source>
</evidence>
<feature type="DNA-binding region" description="OmpR/PhoB-type" evidence="9">
    <location>
        <begin position="128"/>
        <end position="227"/>
    </location>
</feature>
<dbReference type="Gene3D" id="1.10.10.10">
    <property type="entry name" value="Winged helix-like DNA-binding domain superfamily/Winged helix DNA-binding domain"/>
    <property type="match status" value="1"/>
</dbReference>
<evidence type="ECO:0000256" key="7">
    <source>
        <dbReference type="ARBA" id="ARBA00024867"/>
    </source>
</evidence>
<dbReference type="InterPro" id="IPR001789">
    <property type="entry name" value="Sig_transdc_resp-reg_receiver"/>
</dbReference>
<dbReference type="GO" id="GO:0005829">
    <property type="term" value="C:cytosol"/>
    <property type="evidence" value="ECO:0007669"/>
    <property type="project" value="TreeGrafter"/>
</dbReference>
<evidence type="ECO:0000256" key="5">
    <source>
        <dbReference type="ARBA" id="ARBA00023125"/>
    </source>
</evidence>
<organism evidence="12 14">
    <name type="scientific">Blautia wexlerae</name>
    <dbReference type="NCBI Taxonomy" id="418240"/>
    <lineage>
        <taxon>Bacteria</taxon>
        <taxon>Bacillati</taxon>
        <taxon>Bacillota</taxon>
        <taxon>Clostridia</taxon>
        <taxon>Lachnospirales</taxon>
        <taxon>Lachnospiraceae</taxon>
        <taxon>Blautia</taxon>
    </lineage>
</organism>
<evidence type="ECO:0000256" key="4">
    <source>
        <dbReference type="ARBA" id="ARBA00023015"/>
    </source>
</evidence>
<dbReference type="PANTHER" id="PTHR48111">
    <property type="entry name" value="REGULATOR OF RPOS"/>
    <property type="match status" value="1"/>
</dbReference>
<protein>
    <recommendedName>
        <fullName evidence="1">Stage 0 sporulation protein A homolog</fullName>
    </recommendedName>
</protein>
<dbReference type="SUPFAM" id="SSF46894">
    <property type="entry name" value="C-terminal effector domain of the bipartite response regulators"/>
    <property type="match status" value="1"/>
</dbReference>
<dbReference type="FunFam" id="1.10.10.10:FF:000018">
    <property type="entry name" value="DNA-binding response regulator ResD"/>
    <property type="match status" value="1"/>
</dbReference>
<dbReference type="InterPro" id="IPR039420">
    <property type="entry name" value="WalR-like"/>
</dbReference>
<dbReference type="OrthoDB" id="9790442at2"/>
<evidence type="ECO:0000256" key="8">
    <source>
        <dbReference type="PROSITE-ProRule" id="PRU00169"/>
    </source>
</evidence>
<dbReference type="AlphaFoldDB" id="A0A174TXH3"/>
<evidence type="ECO:0000259" key="10">
    <source>
        <dbReference type="PROSITE" id="PS50110"/>
    </source>
</evidence>
<gene>
    <name evidence="12" type="primary">regX3_10</name>
    <name evidence="12" type="ORF">ERS852523_04146</name>
    <name evidence="13" type="ORF">GT712_18060</name>
</gene>
<dbReference type="Proteomes" id="UP000477156">
    <property type="component" value="Unassembled WGS sequence"/>
</dbReference>
<keyword evidence="6" id="KW-0804">Transcription</keyword>
<dbReference type="PROSITE" id="PS51755">
    <property type="entry name" value="OMPR_PHOB"/>
    <property type="match status" value="1"/>
</dbReference>
<dbReference type="SMART" id="SM00448">
    <property type="entry name" value="REC"/>
    <property type="match status" value="1"/>
</dbReference>
<dbReference type="Proteomes" id="UP000095712">
    <property type="component" value="Unassembled WGS sequence"/>
</dbReference>
<feature type="domain" description="Response regulatory" evidence="10">
    <location>
        <begin position="2"/>
        <end position="115"/>
    </location>
</feature>
<reference evidence="13 15" key="2">
    <citation type="journal article" date="2019" name="Nat. Med.">
        <title>A library of human gut bacterial isolates paired with longitudinal multiomics data enables mechanistic microbiome research.</title>
        <authorList>
            <person name="Poyet M."/>
            <person name="Groussin M."/>
            <person name="Gibbons S.M."/>
            <person name="Avila-Pacheco J."/>
            <person name="Jiang X."/>
            <person name="Kearney S.M."/>
            <person name="Perrotta A.R."/>
            <person name="Berdy B."/>
            <person name="Zhao S."/>
            <person name="Lieberman T.D."/>
            <person name="Swanson P.K."/>
            <person name="Smith M."/>
            <person name="Roesemann S."/>
            <person name="Alexander J.E."/>
            <person name="Rich S.A."/>
            <person name="Livny J."/>
            <person name="Vlamakis H."/>
            <person name="Clish C."/>
            <person name="Bullock K."/>
            <person name="Deik A."/>
            <person name="Scott J."/>
            <person name="Pierce K.A."/>
            <person name="Xavier R.J."/>
            <person name="Alm E.J."/>
        </authorList>
    </citation>
    <scope>NUCLEOTIDE SEQUENCE [LARGE SCALE GENOMIC DNA]</scope>
    <source>
        <strain evidence="13 15">BIOML-A12</strain>
    </source>
</reference>
<dbReference type="GO" id="GO:0000156">
    <property type="term" value="F:phosphorelay response regulator activity"/>
    <property type="evidence" value="ECO:0007669"/>
    <property type="project" value="TreeGrafter"/>
</dbReference>
<dbReference type="EMBL" id="CZAW01000085">
    <property type="protein sequence ID" value="CUQ14753.1"/>
    <property type="molecule type" value="Genomic_DNA"/>
</dbReference>
<evidence type="ECO:0000313" key="14">
    <source>
        <dbReference type="Proteomes" id="UP000095712"/>
    </source>
</evidence>
<accession>A0A174TXH3</accession>
<evidence type="ECO:0000313" key="12">
    <source>
        <dbReference type="EMBL" id="CUQ14753.1"/>
    </source>
</evidence>
<dbReference type="Pfam" id="PF00486">
    <property type="entry name" value="Trans_reg_C"/>
    <property type="match status" value="1"/>
</dbReference>
<keyword evidence="5 9" id="KW-0238">DNA-binding</keyword>
<comment type="function">
    <text evidence="7">May play the central regulatory role in sporulation. It may be an element of the effector pathway responsible for the activation of sporulation genes in response to nutritional stress. Spo0A may act in concert with spo0H (a sigma factor) to control the expression of some genes that are critical to the sporulation process.</text>
</comment>
<dbReference type="EMBL" id="WWVF01000056">
    <property type="protein sequence ID" value="MZS90899.1"/>
    <property type="molecule type" value="Genomic_DNA"/>
</dbReference>
<dbReference type="GO" id="GO:0000976">
    <property type="term" value="F:transcription cis-regulatory region binding"/>
    <property type="evidence" value="ECO:0007669"/>
    <property type="project" value="TreeGrafter"/>
</dbReference>
<dbReference type="GO" id="GO:0006355">
    <property type="term" value="P:regulation of DNA-templated transcription"/>
    <property type="evidence" value="ECO:0007669"/>
    <property type="project" value="InterPro"/>
</dbReference>
<evidence type="ECO:0000313" key="13">
    <source>
        <dbReference type="EMBL" id="MZS90899.1"/>
    </source>
</evidence>
<dbReference type="InterPro" id="IPR001867">
    <property type="entry name" value="OmpR/PhoB-type_DNA-bd"/>
</dbReference>
<evidence type="ECO:0000256" key="9">
    <source>
        <dbReference type="PROSITE-ProRule" id="PRU01091"/>
    </source>
</evidence>
<dbReference type="InterPro" id="IPR036388">
    <property type="entry name" value="WH-like_DNA-bd_sf"/>
</dbReference>
<dbReference type="Pfam" id="PF00072">
    <property type="entry name" value="Response_reg"/>
    <property type="match status" value="1"/>
</dbReference>
<dbReference type="PANTHER" id="PTHR48111:SF26">
    <property type="entry name" value="STAGE 0 SPORULATION PROTEIN A HOMOLOG"/>
    <property type="match status" value="1"/>
</dbReference>
<dbReference type="InterPro" id="IPR011006">
    <property type="entry name" value="CheY-like_superfamily"/>
</dbReference>
<keyword evidence="2 8" id="KW-0597">Phosphoprotein</keyword>
<dbReference type="Gene3D" id="6.10.250.690">
    <property type="match status" value="1"/>
</dbReference>
<dbReference type="GeneID" id="75078498"/>
<dbReference type="InterPro" id="IPR016032">
    <property type="entry name" value="Sig_transdc_resp-reg_C-effctor"/>
</dbReference>
<dbReference type="GO" id="GO:0032993">
    <property type="term" value="C:protein-DNA complex"/>
    <property type="evidence" value="ECO:0007669"/>
    <property type="project" value="TreeGrafter"/>
</dbReference>
<reference evidence="12 14" key="1">
    <citation type="submission" date="2015-09" db="EMBL/GenBank/DDBJ databases">
        <authorList>
            <consortium name="Pathogen Informatics"/>
        </authorList>
    </citation>
    <scope>NUCLEOTIDE SEQUENCE [LARGE SCALE GENOMIC DNA]</scope>
    <source>
        <strain evidence="12 14">2789STDY5834911</strain>
    </source>
</reference>
<dbReference type="SMART" id="SM00862">
    <property type="entry name" value="Trans_reg_C"/>
    <property type="match status" value="1"/>
</dbReference>
<evidence type="ECO:0000256" key="3">
    <source>
        <dbReference type="ARBA" id="ARBA00023012"/>
    </source>
</evidence>
<keyword evidence="3" id="KW-0902">Two-component regulatory system</keyword>
<dbReference type="Gene3D" id="3.40.50.2300">
    <property type="match status" value="1"/>
</dbReference>
<sequence length="229" mass="25837">MKILLIEDDIEISEMLCSYLIAENFEVVCAADGQKACEAFDIGSYSIVLLDLMIPQITGMNVMKYIRQKSTVPIIIISAKDSDSDKTLGLGLGADDYITKPFSITEVMARIKANIRRNTEYAAVQLEQTKLVCGTLVMNLENHTVTKLGQIVELTAKEFNILRLLMENPRRVYTKAQIYSLIWNDAYMGDENAVNVHISRLRTKIEDDPRKPQVVITVWGIGYKLGEQK</sequence>
<dbReference type="CDD" id="cd00383">
    <property type="entry name" value="trans_reg_C"/>
    <property type="match status" value="1"/>
</dbReference>
<dbReference type="RefSeq" id="WP_025580846.1">
    <property type="nucleotide sequence ID" value="NZ_AP031426.1"/>
</dbReference>
<evidence type="ECO:0000259" key="11">
    <source>
        <dbReference type="PROSITE" id="PS51755"/>
    </source>
</evidence>
<keyword evidence="4" id="KW-0805">Transcription regulation</keyword>
<feature type="modified residue" description="4-aspartylphosphate" evidence="8">
    <location>
        <position position="51"/>
    </location>
</feature>
<proteinExistence type="predicted"/>
<evidence type="ECO:0000256" key="2">
    <source>
        <dbReference type="ARBA" id="ARBA00022553"/>
    </source>
</evidence>
<dbReference type="SUPFAM" id="SSF52172">
    <property type="entry name" value="CheY-like"/>
    <property type="match status" value="1"/>
</dbReference>